<dbReference type="HOGENOM" id="CLU_091377_1_0_6"/>
<evidence type="ECO:0000313" key="2">
    <source>
        <dbReference type="EMBL" id="ENU33631.1"/>
    </source>
</evidence>
<dbReference type="InterPro" id="IPR047814">
    <property type="entry name" value="TfpX/TfpZ-like"/>
</dbReference>
<keyword evidence="1" id="KW-0472">Membrane</keyword>
<dbReference type="Proteomes" id="UP000018426">
    <property type="component" value="Unassembled WGS sequence"/>
</dbReference>
<dbReference type="EMBL" id="APOL01000024">
    <property type="protein sequence ID" value="ENU33631.1"/>
    <property type="molecule type" value="Genomic_DNA"/>
</dbReference>
<keyword evidence="1" id="KW-0812">Transmembrane</keyword>
<reference evidence="2 3" key="1">
    <citation type="submission" date="2013-02" db="EMBL/GenBank/DDBJ databases">
        <title>The Genome Sequence of Acinetobacter parvus NIPH 1103.</title>
        <authorList>
            <consortium name="The Broad Institute Genome Sequencing Platform"/>
            <consortium name="The Broad Institute Genome Sequencing Center for Infectious Disease"/>
            <person name="Cerqueira G."/>
            <person name="Feldgarden M."/>
            <person name="Courvalin P."/>
            <person name="Perichon B."/>
            <person name="Grillot-Courvalin C."/>
            <person name="Clermont D."/>
            <person name="Rocha E."/>
            <person name="Yoon E.-J."/>
            <person name="Nemec A."/>
            <person name="Walker B."/>
            <person name="Young S.K."/>
            <person name="Zeng Q."/>
            <person name="Gargeya S."/>
            <person name="Fitzgerald M."/>
            <person name="Haas B."/>
            <person name="Abouelleil A."/>
            <person name="Alvarado L."/>
            <person name="Arachchi H.M."/>
            <person name="Berlin A.M."/>
            <person name="Chapman S.B."/>
            <person name="Dewar J."/>
            <person name="Goldberg J."/>
            <person name="Griggs A."/>
            <person name="Gujja S."/>
            <person name="Hansen M."/>
            <person name="Howarth C."/>
            <person name="Imamovic A."/>
            <person name="Larimer J."/>
            <person name="McCowan C."/>
            <person name="Murphy C."/>
            <person name="Neiman D."/>
            <person name="Pearson M."/>
            <person name="Priest M."/>
            <person name="Roberts A."/>
            <person name="Saif S."/>
            <person name="Shea T."/>
            <person name="Sisk P."/>
            <person name="Sykes S."/>
            <person name="Wortman J."/>
            <person name="Nusbaum C."/>
            <person name="Birren B."/>
        </authorList>
    </citation>
    <scope>NUCLEOTIDE SEQUENCE [LARGE SCALE GENOMIC DNA]</scope>
    <source>
        <strain evidence="2 3">NIPH 1103</strain>
    </source>
</reference>
<evidence type="ECO:0000256" key="1">
    <source>
        <dbReference type="SAM" id="Phobius"/>
    </source>
</evidence>
<feature type="transmembrane region" description="Helical" evidence="1">
    <location>
        <begin position="12"/>
        <end position="39"/>
    </location>
</feature>
<evidence type="ECO:0008006" key="4">
    <source>
        <dbReference type="Google" id="ProtNLM"/>
    </source>
</evidence>
<feature type="transmembrane region" description="Helical" evidence="1">
    <location>
        <begin position="83"/>
        <end position="110"/>
    </location>
</feature>
<dbReference type="NCBIfam" id="NF041437">
    <property type="entry name" value="TfpZ"/>
    <property type="match status" value="1"/>
</dbReference>
<dbReference type="PATRIC" id="fig|1217671.3.peg.1469"/>
<proteinExistence type="predicted"/>
<sequence>MKDIKQIVKEKFKAFAVHFALSFLVLSLIISFIYFIWYPGPILQAVQASKILMLMILIDVILGPLLTFIVYKKNKKTLKMDLAVIGFIQVIALVFGVSSLALAKPVWIVFNGNKFELIQKNEIIYTSKNTSQEFLSSHYWSKPRFVAATLSNDAHEKEAQIMNEVFSGISLAQKPENYVEIKQVFPEILKSSYPLQDLYQYNANASVDAVLKRYSTQKHWLPLKAKEVDMVVLVGNTENDFVIVDLRPWN</sequence>
<feature type="transmembrane region" description="Helical" evidence="1">
    <location>
        <begin position="51"/>
        <end position="71"/>
    </location>
</feature>
<protein>
    <recommendedName>
        <fullName evidence="4">Type IV pilin accessory protein</fullName>
    </recommendedName>
</protein>
<gene>
    <name evidence="2" type="ORF">F989_01478</name>
</gene>
<comment type="caution">
    <text evidence="2">The sequence shown here is derived from an EMBL/GenBank/DDBJ whole genome shotgun (WGS) entry which is preliminary data.</text>
</comment>
<name>N8Q4H7_9GAMM</name>
<dbReference type="AlphaFoldDB" id="N8Q4H7"/>
<dbReference type="RefSeq" id="WP_004678756.1">
    <property type="nucleotide sequence ID" value="NZ_KB849226.1"/>
</dbReference>
<keyword evidence="1" id="KW-1133">Transmembrane helix</keyword>
<accession>N8Q4H7</accession>
<organism evidence="2 3">
    <name type="scientific">Acinetobacter parvus NIPH 1103</name>
    <dbReference type="NCBI Taxonomy" id="1217671"/>
    <lineage>
        <taxon>Bacteria</taxon>
        <taxon>Pseudomonadati</taxon>
        <taxon>Pseudomonadota</taxon>
        <taxon>Gammaproteobacteria</taxon>
        <taxon>Moraxellales</taxon>
        <taxon>Moraxellaceae</taxon>
        <taxon>Acinetobacter</taxon>
    </lineage>
</organism>
<evidence type="ECO:0000313" key="3">
    <source>
        <dbReference type="Proteomes" id="UP000018426"/>
    </source>
</evidence>